<feature type="transmembrane region" description="Helical" evidence="1">
    <location>
        <begin position="255"/>
        <end position="275"/>
    </location>
</feature>
<gene>
    <name evidence="2" type="ORF">ACRB68_58240</name>
</gene>
<feature type="transmembrane region" description="Helical" evidence="1">
    <location>
        <begin position="68"/>
        <end position="88"/>
    </location>
</feature>
<keyword evidence="1" id="KW-0472">Membrane</keyword>
<evidence type="ECO:0000256" key="1">
    <source>
        <dbReference type="SAM" id="Phobius"/>
    </source>
</evidence>
<organism evidence="2 3">
    <name type="scientific">Actinomadura macrotermitis</name>
    <dbReference type="NCBI Taxonomy" id="2585200"/>
    <lineage>
        <taxon>Bacteria</taxon>
        <taxon>Bacillati</taxon>
        <taxon>Actinomycetota</taxon>
        <taxon>Actinomycetes</taxon>
        <taxon>Streptosporangiales</taxon>
        <taxon>Thermomonosporaceae</taxon>
        <taxon>Actinomadura</taxon>
    </lineage>
</organism>
<dbReference type="RefSeq" id="WP_153538155.1">
    <property type="nucleotide sequence ID" value="NZ_WEGH01000004.1"/>
</dbReference>
<name>A0A7K0C3Q1_9ACTN</name>
<keyword evidence="3" id="KW-1185">Reference proteome</keyword>
<comment type="caution">
    <text evidence="2">The sequence shown here is derived from an EMBL/GenBank/DDBJ whole genome shotgun (WGS) entry which is preliminary data.</text>
</comment>
<protein>
    <submittedName>
        <fullName evidence="2">Uncharacterized protein</fullName>
    </submittedName>
</protein>
<reference evidence="2 3" key="1">
    <citation type="submission" date="2019-10" db="EMBL/GenBank/DDBJ databases">
        <title>Actinomadura rubteroloni sp. nov. and Actinomadura macrotermitis sp. nov., isolated from the gut of fungus growing-termite Macrotermes natalensis.</title>
        <authorList>
            <person name="Benndorf R."/>
            <person name="Martin K."/>
            <person name="Kuefner M."/>
            <person name="De Beer W."/>
            <person name="Kaster A.-K."/>
            <person name="Vollmers J."/>
            <person name="Poulsen M."/>
            <person name="Beemelmanns C."/>
        </authorList>
    </citation>
    <scope>NUCLEOTIDE SEQUENCE [LARGE SCALE GENOMIC DNA]</scope>
    <source>
        <strain evidence="2 3">RB68</strain>
    </source>
</reference>
<evidence type="ECO:0000313" key="3">
    <source>
        <dbReference type="Proteomes" id="UP000487268"/>
    </source>
</evidence>
<dbReference type="Proteomes" id="UP000487268">
    <property type="component" value="Unassembled WGS sequence"/>
</dbReference>
<proteinExistence type="predicted"/>
<keyword evidence="1" id="KW-1133">Transmembrane helix</keyword>
<evidence type="ECO:0000313" key="2">
    <source>
        <dbReference type="EMBL" id="MQY07722.1"/>
    </source>
</evidence>
<dbReference type="OrthoDB" id="5150238at2"/>
<feature type="transmembrane region" description="Helical" evidence="1">
    <location>
        <begin position="174"/>
        <end position="197"/>
    </location>
</feature>
<sequence length="346" mass="35950">MSTLEDRYRRLLACYPAAHRAEHGQEMLDVLLAGAGPGQTRPSLADTADLLLGAARIRLRQATAGTGAPGWPAALSVTGLLATLLLLADGLRFALNVPSTASLMSERRAELGEPLRQLLVLYFGTAPYWLAWAVIAVLVWRGARRPAAIATCAVTGVQVAAACCAPFAPGLPGGLLMLSLAGFPLPLALLATASLVASPGPGHGARLLGRRRIAVAAALAVLLVALTSHPLVALITPDPTPGSIDNLDETLWRWSVSRGTALLTAAVLIAASLAHTRHGRRACALLAIPLAPLLATEAEMLINGSVVMQTGPFRPLAIGLLGFGAVLLAVRLAEAPGQGRDRLRTR</sequence>
<keyword evidence="1" id="KW-0812">Transmembrane</keyword>
<feature type="transmembrane region" description="Helical" evidence="1">
    <location>
        <begin position="314"/>
        <end position="333"/>
    </location>
</feature>
<feature type="transmembrane region" description="Helical" evidence="1">
    <location>
        <begin position="147"/>
        <end position="168"/>
    </location>
</feature>
<dbReference type="EMBL" id="WEGH01000004">
    <property type="protein sequence ID" value="MQY07722.1"/>
    <property type="molecule type" value="Genomic_DNA"/>
</dbReference>
<dbReference type="AlphaFoldDB" id="A0A7K0C3Q1"/>
<feature type="transmembrane region" description="Helical" evidence="1">
    <location>
        <begin position="119"/>
        <end position="140"/>
    </location>
</feature>
<feature type="transmembrane region" description="Helical" evidence="1">
    <location>
        <begin position="282"/>
        <end position="302"/>
    </location>
</feature>
<accession>A0A7K0C3Q1</accession>
<feature type="transmembrane region" description="Helical" evidence="1">
    <location>
        <begin position="213"/>
        <end position="235"/>
    </location>
</feature>